<evidence type="ECO:0000313" key="11">
    <source>
        <dbReference type="Proteomes" id="UP000565205"/>
    </source>
</evidence>
<comment type="catalytic activity">
    <reaction evidence="7">
        <text>(2S,6S)-2,6-diaminopimelate = meso-2,6-diaminopimelate</text>
        <dbReference type="Rhea" id="RHEA:15393"/>
        <dbReference type="ChEBI" id="CHEBI:57609"/>
        <dbReference type="ChEBI" id="CHEBI:57791"/>
        <dbReference type="EC" id="5.1.1.7"/>
    </reaction>
</comment>
<sequence>MDVPLPAGLRFAKMQGAGNDFVVLDLRDGMSCPSPRQLVALANRHFGIGCDQIMTIGPSEMADAALRFFNPDGTESGACGNATRCAVVWLGGVPGRRYRLATAAGVLVAERLEDGQVRVDMGPPRLGWRDVPLAREMDTLALDLPGAPVACSMGNPHVTFFVDDLDATDVAGLGAAFETNTLFPSRANIGFAQMTGAASMRLFVWERGAGATLA</sequence>
<accession>A0A850NHY4</accession>
<dbReference type="GO" id="GO:0005829">
    <property type="term" value="C:cytosol"/>
    <property type="evidence" value="ECO:0007669"/>
    <property type="project" value="TreeGrafter"/>
</dbReference>
<dbReference type="Gene3D" id="3.10.310.10">
    <property type="entry name" value="Diaminopimelate Epimerase, Chain A, domain 1"/>
    <property type="match status" value="2"/>
</dbReference>
<dbReference type="Proteomes" id="UP000565205">
    <property type="component" value="Unassembled WGS sequence"/>
</dbReference>
<dbReference type="GO" id="GO:0009089">
    <property type="term" value="P:lysine biosynthetic process via diaminopimelate"/>
    <property type="evidence" value="ECO:0007669"/>
    <property type="project" value="UniProtKB-UniRule"/>
</dbReference>
<evidence type="ECO:0000256" key="7">
    <source>
        <dbReference type="ARBA" id="ARBA00051712"/>
    </source>
</evidence>
<dbReference type="EMBL" id="JABXXQ010000022">
    <property type="protein sequence ID" value="NVN29253.1"/>
    <property type="molecule type" value="Genomic_DNA"/>
</dbReference>
<evidence type="ECO:0000256" key="9">
    <source>
        <dbReference type="PROSITE-ProRule" id="PRU10125"/>
    </source>
</evidence>
<evidence type="ECO:0000256" key="3">
    <source>
        <dbReference type="ARBA" id="ARBA00013080"/>
    </source>
</evidence>
<evidence type="ECO:0000256" key="6">
    <source>
        <dbReference type="ARBA" id="ARBA00023235"/>
    </source>
</evidence>
<keyword evidence="6 10" id="KW-0413">Isomerase</keyword>
<dbReference type="GO" id="GO:0008837">
    <property type="term" value="F:diaminopimelate epimerase activity"/>
    <property type="evidence" value="ECO:0007669"/>
    <property type="project" value="UniProtKB-UniRule"/>
</dbReference>
<evidence type="ECO:0000256" key="2">
    <source>
        <dbReference type="ARBA" id="ARBA00010219"/>
    </source>
</evidence>
<organism evidence="10 11">
    <name type="scientific">Endobacter medicaginis</name>
    <dbReference type="NCBI Taxonomy" id="1181271"/>
    <lineage>
        <taxon>Bacteria</taxon>
        <taxon>Pseudomonadati</taxon>
        <taxon>Pseudomonadota</taxon>
        <taxon>Alphaproteobacteria</taxon>
        <taxon>Acetobacterales</taxon>
        <taxon>Acetobacteraceae</taxon>
        <taxon>Endobacter</taxon>
    </lineage>
</organism>
<dbReference type="InterPro" id="IPR018510">
    <property type="entry name" value="DAP_epimerase_AS"/>
</dbReference>
<dbReference type="PANTHER" id="PTHR31689">
    <property type="entry name" value="DIAMINOPIMELATE EPIMERASE, CHLOROPLASTIC"/>
    <property type="match status" value="1"/>
</dbReference>
<reference evidence="10 11" key="1">
    <citation type="submission" date="2020-06" db="EMBL/GenBank/DDBJ databases">
        <title>Description of novel acetic acid bacteria.</title>
        <authorList>
            <person name="Sombolestani A."/>
        </authorList>
    </citation>
    <scope>NUCLEOTIDE SEQUENCE [LARGE SCALE GENOMIC DNA]</scope>
    <source>
        <strain evidence="10 11">LMG 26838</strain>
    </source>
</reference>
<gene>
    <name evidence="10" type="primary">dapF</name>
    <name evidence="10" type="ORF">HUK83_02720</name>
</gene>
<dbReference type="SUPFAM" id="SSF54506">
    <property type="entry name" value="Diaminopimelate epimerase-like"/>
    <property type="match status" value="2"/>
</dbReference>
<evidence type="ECO:0000256" key="5">
    <source>
        <dbReference type="ARBA" id="ARBA00023154"/>
    </source>
</evidence>
<evidence type="ECO:0000256" key="1">
    <source>
        <dbReference type="ARBA" id="ARBA00005196"/>
    </source>
</evidence>
<dbReference type="InterPro" id="IPR001653">
    <property type="entry name" value="DAP_epimerase_DapF"/>
</dbReference>
<protein>
    <recommendedName>
        <fullName evidence="3 8">Diaminopimelate epimerase</fullName>
        <ecNumber evidence="3 8">5.1.1.7</ecNumber>
    </recommendedName>
</protein>
<comment type="caution">
    <text evidence="10">The sequence shown here is derived from an EMBL/GenBank/DDBJ whole genome shotgun (WGS) entry which is preliminary data.</text>
</comment>
<name>A0A850NHY4_9PROT</name>
<dbReference type="PANTHER" id="PTHR31689:SF0">
    <property type="entry name" value="DIAMINOPIMELATE EPIMERASE"/>
    <property type="match status" value="1"/>
</dbReference>
<dbReference type="EC" id="5.1.1.7" evidence="3 8"/>
<evidence type="ECO:0000313" key="10">
    <source>
        <dbReference type="EMBL" id="NVN29253.1"/>
    </source>
</evidence>
<dbReference type="RefSeq" id="WP_176621979.1">
    <property type="nucleotide sequence ID" value="NZ_JABXXQ010000022.1"/>
</dbReference>
<keyword evidence="5" id="KW-0457">Lysine biosynthesis</keyword>
<dbReference type="Pfam" id="PF01678">
    <property type="entry name" value="DAP_epimerase"/>
    <property type="match status" value="2"/>
</dbReference>
<keyword evidence="4" id="KW-0028">Amino-acid biosynthesis</keyword>
<comment type="pathway">
    <text evidence="1">Amino-acid biosynthesis; L-lysine biosynthesis via DAP pathway; DL-2,6-diaminopimelate from LL-2,6-diaminopimelate: step 1/1.</text>
</comment>
<comment type="similarity">
    <text evidence="2">Belongs to the diaminopimelate epimerase family.</text>
</comment>
<evidence type="ECO:0000256" key="8">
    <source>
        <dbReference type="NCBIfam" id="TIGR00652"/>
    </source>
</evidence>
<dbReference type="PROSITE" id="PS01326">
    <property type="entry name" value="DAP_EPIMERASE"/>
    <property type="match status" value="1"/>
</dbReference>
<feature type="active site" evidence="9">
    <location>
        <position position="79"/>
    </location>
</feature>
<dbReference type="NCBIfam" id="TIGR00652">
    <property type="entry name" value="DapF"/>
    <property type="match status" value="1"/>
</dbReference>
<dbReference type="AlphaFoldDB" id="A0A850NHY4"/>
<evidence type="ECO:0000256" key="4">
    <source>
        <dbReference type="ARBA" id="ARBA00022605"/>
    </source>
</evidence>
<feature type="non-terminal residue" evidence="10">
    <location>
        <position position="214"/>
    </location>
</feature>
<dbReference type="UniPathway" id="UPA00034">
    <property type="reaction ID" value="UER00025"/>
</dbReference>
<proteinExistence type="inferred from homology"/>